<reference evidence="2" key="1">
    <citation type="submission" date="2015-01" db="EMBL/GenBank/DDBJ databases">
        <title>Comparative genome analysis of Bacillus coagulans HM-08, Clostridium butyricum HM-68, Bacillus subtilis HM-66 and Bacillus paralicheniformis BL-09.</title>
        <authorList>
            <person name="Zhang H."/>
        </authorList>
    </citation>
    <scope>NUCLEOTIDE SEQUENCE [LARGE SCALE GENOMIC DNA]</scope>
    <source>
        <strain evidence="2">HM-08</strain>
    </source>
</reference>
<dbReference type="Proteomes" id="UP000032024">
    <property type="component" value="Chromosome"/>
</dbReference>
<evidence type="ECO:0000313" key="1">
    <source>
        <dbReference type="EMBL" id="AJO24268.1"/>
    </source>
</evidence>
<proteinExistence type="predicted"/>
<organism evidence="1 2">
    <name type="scientific">Heyndrickxia coagulans</name>
    <name type="common">Weizmannia coagulans</name>
    <dbReference type="NCBI Taxonomy" id="1398"/>
    <lineage>
        <taxon>Bacteria</taxon>
        <taxon>Bacillati</taxon>
        <taxon>Bacillota</taxon>
        <taxon>Bacilli</taxon>
        <taxon>Bacillales</taxon>
        <taxon>Bacillaceae</taxon>
        <taxon>Heyndrickxia</taxon>
    </lineage>
</organism>
<evidence type="ECO:0000313" key="2">
    <source>
        <dbReference type="Proteomes" id="UP000032024"/>
    </source>
</evidence>
<dbReference type="EMBL" id="CP010525">
    <property type="protein sequence ID" value="AJO24268.1"/>
    <property type="molecule type" value="Genomic_DNA"/>
</dbReference>
<sequence length="42" mass="4651">MGYPDLENGTLAGCGSTGKIRLNLSKKDKMRRKPDCLLRISL</sequence>
<dbReference type="AlphaFoldDB" id="A0AAN0WDL3"/>
<name>A0AAN0WDL3_HEYCO</name>
<gene>
    <name evidence="1" type="ORF">SB48_HM08orf05551</name>
</gene>
<accession>A0AAN0WDL3</accession>
<keyword evidence="2" id="KW-1185">Reference proteome</keyword>
<protein>
    <submittedName>
        <fullName evidence="1">Uncharacterized protein</fullName>
    </submittedName>
</protein>